<evidence type="ECO:0000256" key="1">
    <source>
        <dbReference type="SAM" id="MobiDB-lite"/>
    </source>
</evidence>
<sequence length="158" mass="17333">MTISALQMTRRDLSQQSTLIKNAYGNPERAHLWKTITAALLVYLPFGIGLRVTTARGPPRMQFVRSRRRTHVLDCHKFFASIPTLNVSNLDGCRLARWTGAQAGQALCPLICGLEFEKSVDNNNNNSRVDKSMDKGARVADGAHPFNPAPGRGAPATC</sequence>
<dbReference type="Proteomes" id="UP000095287">
    <property type="component" value="Unplaced"/>
</dbReference>
<reference evidence="3" key="1">
    <citation type="submission" date="2016-11" db="UniProtKB">
        <authorList>
            <consortium name="WormBaseParasite"/>
        </authorList>
    </citation>
    <scope>IDENTIFICATION</scope>
</reference>
<organism evidence="2 3">
    <name type="scientific">Steinernema glaseri</name>
    <dbReference type="NCBI Taxonomy" id="37863"/>
    <lineage>
        <taxon>Eukaryota</taxon>
        <taxon>Metazoa</taxon>
        <taxon>Ecdysozoa</taxon>
        <taxon>Nematoda</taxon>
        <taxon>Chromadorea</taxon>
        <taxon>Rhabditida</taxon>
        <taxon>Tylenchina</taxon>
        <taxon>Panagrolaimomorpha</taxon>
        <taxon>Strongyloidoidea</taxon>
        <taxon>Steinernematidae</taxon>
        <taxon>Steinernema</taxon>
    </lineage>
</organism>
<dbReference type="WBParaSite" id="L893_g4325.t1">
    <property type="protein sequence ID" value="L893_g4325.t1"/>
    <property type="gene ID" value="L893_g4325"/>
</dbReference>
<accession>A0A1I8ACY6</accession>
<evidence type="ECO:0000313" key="2">
    <source>
        <dbReference type="Proteomes" id="UP000095287"/>
    </source>
</evidence>
<keyword evidence="2" id="KW-1185">Reference proteome</keyword>
<name>A0A1I8ACY6_9BILA</name>
<evidence type="ECO:0000313" key="3">
    <source>
        <dbReference type="WBParaSite" id="L893_g4325.t1"/>
    </source>
</evidence>
<dbReference type="AlphaFoldDB" id="A0A1I8ACY6"/>
<proteinExistence type="predicted"/>
<feature type="region of interest" description="Disordered" evidence="1">
    <location>
        <begin position="138"/>
        <end position="158"/>
    </location>
</feature>
<protein>
    <submittedName>
        <fullName evidence="3">Uncharacterized protein</fullName>
    </submittedName>
</protein>